<protein>
    <recommendedName>
        <fullName evidence="4">F-box domain-containing protein</fullName>
    </recommendedName>
</protein>
<evidence type="ECO:0008006" key="4">
    <source>
        <dbReference type="Google" id="ProtNLM"/>
    </source>
</evidence>
<organism evidence="2 3">
    <name type="scientific">Fibroporia radiculosa</name>
    <dbReference type="NCBI Taxonomy" id="599839"/>
    <lineage>
        <taxon>Eukaryota</taxon>
        <taxon>Fungi</taxon>
        <taxon>Dikarya</taxon>
        <taxon>Basidiomycota</taxon>
        <taxon>Agaricomycotina</taxon>
        <taxon>Agaricomycetes</taxon>
        <taxon>Polyporales</taxon>
        <taxon>Fibroporiaceae</taxon>
        <taxon>Fibroporia</taxon>
    </lineage>
</organism>
<dbReference type="Proteomes" id="UP000006352">
    <property type="component" value="Unassembled WGS sequence"/>
</dbReference>
<feature type="compositionally biased region" description="Basic and acidic residues" evidence="1">
    <location>
        <begin position="1"/>
        <end position="16"/>
    </location>
</feature>
<proteinExistence type="predicted"/>
<gene>
    <name evidence="2" type="ORF">FIBRA_06449</name>
</gene>
<dbReference type="AlphaFoldDB" id="J4GBI3"/>
<evidence type="ECO:0000313" key="3">
    <source>
        <dbReference type="Proteomes" id="UP000006352"/>
    </source>
</evidence>
<dbReference type="OrthoDB" id="2804670at2759"/>
<dbReference type="HOGENOM" id="CLU_036316_0_1_1"/>
<dbReference type="GeneID" id="24099189"/>
<feature type="region of interest" description="Disordered" evidence="1">
    <location>
        <begin position="1"/>
        <end position="22"/>
    </location>
</feature>
<accession>J4GBI3</accession>
<evidence type="ECO:0000256" key="1">
    <source>
        <dbReference type="SAM" id="MobiDB-lite"/>
    </source>
</evidence>
<keyword evidence="3" id="KW-1185">Reference proteome</keyword>
<sequence>MVSPSHDEKIWRRRGGEPTQRARGAEVVLHVGQHVDPRPRGTFKNIYEKELTKPPNLSWSPRLPIEMWERVFDLLARGGWAYALRSCSLVCRLWSVRCRWHLSRHVVVRDKEHGHRVAKAMRMAASQASLAEAITLMEPLGFLMGRSNPRVETLTIGADGLRSKWAPALFHTDVFTHLSVSFAHVTRLTLDSIEFPSSIVLARLVFSFPRLATLACHSLYTVTQGYVPGRALPPKGFALADVNLDETNDIVDFFVEPPIGAALCHLTMKLSGYLNHSTDGLQRLVCAAGASLSSLDVTLRIDDVSASHETRLAAFNLGELRCLSALHITFDINPYHPKGPAAIPWGFLHHSLSTLYPSKLQQVTIGFIIHSPDHVSTLAKTLEDPSLSADDHVCAQIEGYFARSECRHLETVHFGILCTGLEVSESLQVPAEGCWSDALVRRFPDLHARGLLRSSVAVMLSTSDRQRFSRAYDNE</sequence>
<evidence type="ECO:0000313" key="2">
    <source>
        <dbReference type="EMBL" id="CCM04278.1"/>
    </source>
</evidence>
<name>J4GBI3_9APHY</name>
<dbReference type="InParanoid" id="J4GBI3"/>
<reference evidence="2 3" key="1">
    <citation type="journal article" date="2012" name="Appl. Environ. Microbiol.">
        <title>Short-read sequencing for genomic analysis of the brown rot fungus Fibroporia radiculosa.</title>
        <authorList>
            <person name="Tang J.D."/>
            <person name="Perkins A.D."/>
            <person name="Sonstegard T.S."/>
            <person name="Schroeder S.G."/>
            <person name="Burgess S.C."/>
            <person name="Diehl S.V."/>
        </authorList>
    </citation>
    <scope>NUCLEOTIDE SEQUENCE [LARGE SCALE GENOMIC DNA]</scope>
    <source>
        <strain evidence="2 3">TFFH 294</strain>
    </source>
</reference>
<dbReference type="RefSeq" id="XP_012183561.1">
    <property type="nucleotide sequence ID" value="XM_012328171.1"/>
</dbReference>
<dbReference type="EMBL" id="HE797148">
    <property type="protein sequence ID" value="CCM04278.1"/>
    <property type="molecule type" value="Genomic_DNA"/>
</dbReference>